<dbReference type="InterPro" id="IPR029058">
    <property type="entry name" value="AB_hydrolase_fold"/>
</dbReference>
<gene>
    <name evidence="2" type="ORF">IDH45_09510</name>
</gene>
<reference evidence="2" key="1">
    <citation type="submission" date="2020-09" db="EMBL/GenBank/DDBJ databases">
        <title>A novel bacterium of genus Paenibacillus, isolated from South China Sea.</title>
        <authorList>
            <person name="Huang H."/>
            <person name="Mo K."/>
            <person name="Hu Y."/>
        </authorList>
    </citation>
    <scope>NUCLEOTIDE SEQUENCE</scope>
    <source>
        <strain evidence="2">IB182363</strain>
    </source>
</reference>
<evidence type="ECO:0000256" key="1">
    <source>
        <dbReference type="SAM" id="MobiDB-lite"/>
    </source>
</evidence>
<accession>A0A927H089</accession>
<sequence length="301" mass="32922">MYYYDPRWGRWMYSPAAPRPLLPAYSANVHPGLTADPLSGYASAPGKEASTAAASDSDQGTDDQRAARAGKAGDVVVICINGRSGMNSPGISKLRDTLYIRLSPLGVPARNVFRRSWNQNEDGNPLGAPWIWDLNNEIEERSRNPSYLAIIGHSYGGWAACRLSRVTPKVPNYIGLIDPVFGPGNTMNAADIPKAHMIKNWYQRNGVTSGNPCTGFGMIPCFPVENGLSCGYQDVPGAQNMLVRYMRSWDGTPTTVECPGIGEVPVPATHGNIDDDLWIQRQITEHIVQDVKKLLYSGSKR</sequence>
<dbReference type="Proteomes" id="UP000639396">
    <property type="component" value="Unassembled WGS sequence"/>
</dbReference>
<dbReference type="AlphaFoldDB" id="A0A927H089"/>
<dbReference type="RefSeq" id="WP_190926921.1">
    <property type="nucleotide sequence ID" value="NZ_JACXJA010000010.1"/>
</dbReference>
<comment type="caution">
    <text evidence="2">The sequence shown here is derived from an EMBL/GenBank/DDBJ whole genome shotgun (WGS) entry which is preliminary data.</text>
</comment>
<evidence type="ECO:0000313" key="2">
    <source>
        <dbReference type="EMBL" id="MBD2862219.1"/>
    </source>
</evidence>
<organism evidence="2 3">
    <name type="scientific">Paenibacillus oceani</name>
    <dbReference type="NCBI Taxonomy" id="2772510"/>
    <lineage>
        <taxon>Bacteria</taxon>
        <taxon>Bacillati</taxon>
        <taxon>Bacillota</taxon>
        <taxon>Bacilli</taxon>
        <taxon>Bacillales</taxon>
        <taxon>Paenibacillaceae</taxon>
        <taxon>Paenibacillus</taxon>
    </lineage>
</organism>
<feature type="region of interest" description="Disordered" evidence="1">
    <location>
        <begin position="38"/>
        <end position="68"/>
    </location>
</feature>
<dbReference type="SUPFAM" id="SSF53474">
    <property type="entry name" value="alpha/beta-Hydrolases"/>
    <property type="match status" value="1"/>
</dbReference>
<dbReference type="Gene3D" id="3.40.50.1820">
    <property type="entry name" value="alpha/beta hydrolase"/>
    <property type="match status" value="1"/>
</dbReference>
<dbReference type="EMBL" id="JACXJA010000010">
    <property type="protein sequence ID" value="MBD2862219.1"/>
    <property type="molecule type" value="Genomic_DNA"/>
</dbReference>
<protein>
    <submittedName>
        <fullName evidence="2">Uncharacterized protein</fullName>
    </submittedName>
</protein>
<evidence type="ECO:0000313" key="3">
    <source>
        <dbReference type="Proteomes" id="UP000639396"/>
    </source>
</evidence>
<name>A0A927H089_9BACL</name>
<proteinExistence type="predicted"/>
<keyword evidence="3" id="KW-1185">Reference proteome</keyword>